<protein>
    <submittedName>
        <fullName evidence="2">Uncharacterized protein</fullName>
    </submittedName>
</protein>
<keyword evidence="3" id="KW-1185">Reference proteome</keyword>
<proteinExistence type="predicted"/>
<dbReference type="AlphaFoldDB" id="A0AAD7ZMM4"/>
<evidence type="ECO:0000313" key="3">
    <source>
        <dbReference type="Proteomes" id="UP001233999"/>
    </source>
</evidence>
<keyword evidence="1" id="KW-0812">Transmembrane</keyword>
<name>A0AAD7ZMM4_DIPPU</name>
<feature type="non-terminal residue" evidence="2">
    <location>
        <position position="1"/>
    </location>
</feature>
<evidence type="ECO:0000313" key="2">
    <source>
        <dbReference type="EMBL" id="KAJ9583308.1"/>
    </source>
</evidence>
<gene>
    <name evidence="2" type="ORF">L9F63_022349</name>
</gene>
<accession>A0AAD7ZMM4</accession>
<keyword evidence="1" id="KW-1133">Transmembrane helix</keyword>
<comment type="caution">
    <text evidence="2">The sequence shown here is derived from an EMBL/GenBank/DDBJ whole genome shotgun (WGS) entry which is preliminary data.</text>
</comment>
<dbReference type="Proteomes" id="UP001233999">
    <property type="component" value="Unassembled WGS sequence"/>
</dbReference>
<reference evidence="2" key="1">
    <citation type="journal article" date="2023" name="IScience">
        <title>Live-bearing cockroach genome reveals convergent evolutionary mechanisms linked to viviparity in insects and beyond.</title>
        <authorList>
            <person name="Fouks B."/>
            <person name="Harrison M.C."/>
            <person name="Mikhailova A.A."/>
            <person name="Marchal E."/>
            <person name="English S."/>
            <person name="Carruthers M."/>
            <person name="Jennings E.C."/>
            <person name="Chiamaka E.L."/>
            <person name="Frigard R.A."/>
            <person name="Pippel M."/>
            <person name="Attardo G.M."/>
            <person name="Benoit J.B."/>
            <person name="Bornberg-Bauer E."/>
            <person name="Tobe S.S."/>
        </authorList>
    </citation>
    <scope>NUCLEOTIDE SEQUENCE</scope>
    <source>
        <strain evidence="2">Stay&amp;Tobe</strain>
    </source>
</reference>
<keyword evidence="1" id="KW-0472">Membrane</keyword>
<sequence length="152" mass="17250">MTLAVKARRSYRVKKLKATSELVALMAISTTLFLFIHTRDLHTRIKEMEVKLQPEDMLSSNQISGHKPSEIHRDMRGVYGDDCMDHVEGILKLHARHLRCIVQASLARVTAFTIPRRFAKDCSLAKRRGTTSLTTTAYSPKIFFKIIIAIPA</sequence>
<reference evidence="2" key="2">
    <citation type="submission" date="2023-05" db="EMBL/GenBank/DDBJ databases">
        <authorList>
            <person name="Fouks B."/>
        </authorList>
    </citation>
    <scope>NUCLEOTIDE SEQUENCE</scope>
    <source>
        <strain evidence="2">Stay&amp;Tobe</strain>
        <tissue evidence="2">Testes</tissue>
    </source>
</reference>
<feature type="transmembrane region" description="Helical" evidence="1">
    <location>
        <begin position="21"/>
        <end position="38"/>
    </location>
</feature>
<organism evidence="2 3">
    <name type="scientific">Diploptera punctata</name>
    <name type="common">Pacific beetle cockroach</name>
    <dbReference type="NCBI Taxonomy" id="6984"/>
    <lineage>
        <taxon>Eukaryota</taxon>
        <taxon>Metazoa</taxon>
        <taxon>Ecdysozoa</taxon>
        <taxon>Arthropoda</taxon>
        <taxon>Hexapoda</taxon>
        <taxon>Insecta</taxon>
        <taxon>Pterygota</taxon>
        <taxon>Neoptera</taxon>
        <taxon>Polyneoptera</taxon>
        <taxon>Dictyoptera</taxon>
        <taxon>Blattodea</taxon>
        <taxon>Blaberoidea</taxon>
        <taxon>Blaberidae</taxon>
        <taxon>Diplopterinae</taxon>
        <taxon>Diploptera</taxon>
    </lineage>
</organism>
<evidence type="ECO:0000256" key="1">
    <source>
        <dbReference type="SAM" id="Phobius"/>
    </source>
</evidence>
<feature type="non-terminal residue" evidence="2">
    <location>
        <position position="152"/>
    </location>
</feature>
<dbReference type="EMBL" id="JASPKZ010007618">
    <property type="protein sequence ID" value="KAJ9583308.1"/>
    <property type="molecule type" value="Genomic_DNA"/>
</dbReference>